<dbReference type="OrthoDB" id="2755969at2759"/>
<dbReference type="InterPro" id="IPR045340">
    <property type="entry name" value="DUF6533"/>
</dbReference>
<feature type="transmembrane region" description="Helical" evidence="1">
    <location>
        <begin position="13"/>
        <end position="30"/>
    </location>
</feature>
<reference evidence="3 4" key="1">
    <citation type="submission" date="2015-04" db="EMBL/GenBank/DDBJ databases">
        <title>Complete genome sequence of Schizopora paradoxa KUC8140, a cosmopolitan wood degrader in East Asia.</title>
        <authorList>
            <consortium name="DOE Joint Genome Institute"/>
            <person name="Min B."/>
            <person name="Park H."/>
            <person name="Jang Y."/>
            <person name="Kim J.-J."/>
            <person name="Kim K.H."/>
            <person name="Pangilinan J."/>
            <person name="Lipzen A."/>
            <person name="Riley R."/>
            <person name="Grigoriev I.V."/>
            <person name="Spatafora J.W."/>
            <person name="Choi I.-G."/>
        </authorList>
    </citation>
    <scope>NUCLEOTIDE SEQUENCE [LARGE SCALE GENOMIC DNA]</scope>
    <source>
        <strain evidence="3 4">KUC8140</strain>
    </source>
</reference>
<evidence type="ECO:0000313" key="3">
    <source>
        <dbReference type="EMBL" id="KLO10436.1"/>
    </source>
</evidence>
<feature type="transmembrane region" description="Helical" evidence="1">
    <location>
        <begin position="241"/>
        <end position="259"/>
    </location>
</feature>
<evidence type="ECO:0000313" key="4">
    <source>
        <dbReference type="Proteomes" id="UP000053477"/>
    </source>
</evidence>
<keyword evidence="4" id="KW-1185">Reference proteome</keyword>
<keyword evidence="1" id="KW-1133">Transmembrane helix</keyword>
<proteinExistence type="predicted"/>
<evidence type="ECO:0000256" key="1">
    <source>
        <dbReference type="SAM" id="Phobius"/>
    </source>
</evidence>
<protein>
    <recommendedName>
        <fullName evidence="2">DUF6533 domain-containing protein</fullName>
    </recommendedName>
</protein>
<keyword evidence="1" id="KW-0812">Transmembrane</keyword>
<feature type="transmembrane region" description="Helical" evidence="1">
    <location>
        <begin position="116"/>
        <end position="139"/>
    </location>
</feature>
<feature type="transmembrane region" description="Helical" evidence="1">
    <location>
        <begin position="204"/>
        <end position="229"/>
    </location>
</feature>
<dbReference type="Pfam" id="PF20151">
    <property type="entry name" value="DUF6533"/>
    <property type="match status" value="1"/>
</dbReference>
<gene>
    <name evidence="3" type="ORF">SCHPADRAFT_942819</name>
</gene>
<feature type="transmembrane region" description="Helical" evidence="1">
    <location>
        <begin position="82"/>
        <end position="104"/>
    </location>
</feature>
<keyword evidence="1" id="KW-0472">Membrane</keyword>
<dbReference type="AlphaFoldDB" id="A0A0H2S0C0"/>
<feature type="transmembrane region" description="Helical" evidence="1">
    <location>
        <begin position="51"/>
        <end position="70"/>
    </location>
</feature>
<feature type="transmembrane region" description="Helical" evidence="1">
    <location>
        <begin position="162"/>
        <end position="183"/>
    </location>
</feature>
<sequence length="335" mass="37831">MDIFIDSAQQLEIIRYTIVATVSLVTYEYLIKFDSEVRYLWRRRFTFAGGLLFLCRYFPFLAFSQLYVYVLTPKVNKRDCMIGLRASTCFVYIEFLLAVLVLFTRTYAVWGGTRRIFTLLAFVYAGGIAGTAYSVFLYVRGVSFLGLRIGGSGCLFLVGNDLLWIALVILIFCEGLALALLLVKSFQHAKAMKNVLRHGNSGQNILLVMAHDGLVYFACTLAITSGNLVVLKRVTPDLRDFLFVAQGAIQGILCARLLFHIHTVNEFPEGTYQSQIHTSRTAYEMTPPQQKKFGESRQTASKRSYGMSADVEVEMDSGLGRRPSTDKLRYFDFDS</sequence>
<name>A0A0H2S0C0_9AGAM</name>
<dbReference type="Proteomes" id="UP000053477">
    <property type="component" value="Unassembled WGS sequence"/>
</dbReference>
<dbReference type="InParanoid" id="A0A0H2S0C0"/>
<accession>A0A0H2S0C0</accession>
<evidence type="ECO:0000259" key="2">
    <source>
        <dbReference type="Pfam" id="PF20151"/>
    </source>
</evidence>
<organism evidence="3 4">
    <name type="scientific">Schizopora paradoxa</name>
    <dbReference type="NCBI Taxonomy" id="27342"/>
    <lineage>
        <taxon>Eukaryota</taxon>
        <taxon>Fungi</taxon>
        <taxon>Dikarya</taxon>
        <taxon>Basidiomycota</taxon>
        <taxon>Agaricomycotina</taxon>
        <taxon>Agaricomycetes</taxon>
        <taxon>Hymenochaetales</taxon>
        <taxon>Schizoporaceae</taxon>
        <taxon>Schizopora</taxon>
    </lineage>
</organism>
<feature type="domain" description="DUF6533" evidence="2">
    <location>
        <begin position="16"/>
        <end position="61"/>
    </location>
</feature>
<dbReference type="EMBL" id="KQ086026">
    <property type="protein sequence ID" value="KLO10436.1"/>
    <property type="molecule type" value="Genomic_DNA"/>
</dbReference>